<dbReference type="AlphaFoldDB" id="A0A6G9Y434"/>
<reference evidence="1 2" key="1">
    <citation type="journal article" date="2019" name="ACS Chem. Biol.">
        <title>Identification and Mobilization of a Cryptic Antibiotic Biosynthesis Gene Locus from a Human-Pathogenic Nocardia Isolate.</title>
        <authorList>
            <person name="Herisse M."/>
            <person name="Ishida K."/>
            <person name="Porter J.L."/>
            <person name="Howden B."/>
            <person name="Hertweck C."/>
            <person name="Stinear T.P."/>
            <person name="Pidot S.J."/>
        </authorList>
    </citation>
    <scope>NUCLEOTIDE SEQUENCE [LARGE SCALE GENOMIC DNA]</scope>
    <source>
        <strain evidence="1 2">AUSMDU00012717</strain>
    </source>
</reference>
<name>A0A6G9Y434_9NOCA</name>
<accession>A0A6G9Y434</accession>
<protein>
    <submittedName>
        <fullName evidence="1">Uncharacterized protein</fullName>
    </submittedName>
</protein>
<dbReference type="EMBL" id="CP046172">
    <property type="protein sequence ID" value="QIS07978.1"/>
    <property type="molecule type" value="Genomic_DNA"/>
</dbReference>
<gene>
    <name evidence="1" type="ORF">F5544_00215</name>
</gene>
<sequence>MLKVIEGLGASLLSRFVPEIEAAAAHCWPGHWPHCWQCNNRPCNAVHCDDGNDYDIQCL</sequence>
<dbReference type="RefSeq" id="WP_167471293.1">
    <property type="nucleotide sequence ID" value="NZ_CP046172.1"/>
</dbReference>
<dbReference type="KEGG" id="nah:F5544_00215"/>
<keyword evidence="2" id="KW-1185">Reference proteome</keyword>
<organism evidence="1 2">
    <name type="scientific">Nocardia arthritidis</name>
    <dbReference type="NCBI Taxonomy" id="228602"/>
    <lineage>
        <taxon>Bacteria</taxon>
        <taxon>Bacillati</taxon>
        <taxon>Actinomycetota</taxon>
        <taxon>Actinomycetes</taxon>
        <taxon>Mycobacteriales</taxon>
        <taxon>Nocardiaceae</taxon>
        <taxon>Nocardia</taxon>
    </lineage>
</organism>
<evidence type="ECO:0000313" key="2">
    <source>
        <dbReference type="Proteomes" id="UP000503540"/>
    </source>
</evidence>
<proteinExistence type="predicted"/>
<evidence type="ECO:0000313" key="1">
    <source>
        <dbReference type="EMBL" id="QIS07978.1"/>
    </source>
</evidence>
<dbReference type="Proteomes" id="UP000503540">
    <property type="component" value="Chromosome"/>
</dbReference>